<dbReference type="PaxDb" id="3847-GLYMA10G35090.1"/>
<accession>K7LKK3</accession>
<name>K7LKK3_SOYBN</name>
<dbReference type="EnsemblPlants" id="KRH34797">
    <property type="protein sequence ID" value="KRH34797"/>
    <property type="gene ID" value="GLYMA_10G207000"/>
</dbReference>
<evidence type="ECO:0000313" key="1">
    <source>
        <dbReference type="EMBL" id="KRH34797.1"/>
    </source>
</evidence>
<dbReference type="EMBL" id="CM000843">
    <property type="protein sequence ID" value="KRH34797.1"/>
    <property type="molecule type" value="Genomic_DNA"/>
</dbReference>
<evidence type="ECO:0000313" key="3">
    <source>
        <dbReference type="Proteomes" id="UP000008827"/>
    </source>
</evidence>
<proteinExistence type="predicted"/>
<dbReference type="Gramene" id="KRH34797">
    <property type="protein sequence ID" value="KRH34797"/>
    <property type="gene ID" value="GLYMA_10G207000"/>
</dbReference>
<keyword evidence="3" id="KW-1185">Reference proteome</keyword>
<dbReference type="HOGENOM" id="CLU_3145487_0_0_1"/>
<reference evidence="1 2" key="1">
    <citation type="journal article" date="2010" name="Nature">
        <title>Genome sequence of the palaeopolyploid soybean.</title>
        <authorList>
            <person name="Schmutz J."/>
            <person name="Cannon S.B."/>
            <person name="Schlueter J."/>
            <person name="Ma J."/>
            <person name="Mitros T."/>
            <person name="Nelson W."/>
            <person name="Hyten D.L."/>
            <person name="Song Q."/>
            <person name="Thelen J.J."/>
            <person name="Cheng J."/>
            <person name="Xu D."/>
            <person name="Hellsten U."/>
            <person name="May G.D."/>
            <person name="Yu Y."/>
            <person name="Sakurai T."/>
            <person name="Umezawa T."/>
            <person name="Bhattacharyya M.K."/>
            <person name="Sandhu D."/>
            <person name="Valliyodan B."/>
            <person name="Lindquist E."/>
            <person name="Peto M."/>
            <person name="Grant D."/>
            <person name="Shu S."/>
            <person name="Goodstein D."/>
            <person name="Barry K."/>
            <person name="Futrell-Griggs M."/>
            <person name="Abernathy B."/>
            <person name="Du J."/>
            <person name="Tian Z."/>
            <person name="Zhu L."/>
            <person name="Gill N."/>
            <person name="Joshi T."/>
            <person name="Libault M."/>
            <person name="Sethuraman A."/>
            <person name="Zhang X.-C."/>
            <person name="Shinozaki K."/>
            <person name="Nguyen H.T."/>
            <person name="Wing R.A."/>
            <person name="Cregan P."/>
            <person name="Specht J."/>
            <person name="Grimwood J."/>
            <person name="Rokhsar D."/>
            <person name="Stacey G."/>
            <person name="Shoemaker R.C."/>
            <person name="Jackson S.A."/>
        </authorList>
    </citation>
    <scope>NUCLEOTIDE SEQUENCE [LARGE SCALE GENOMIC DNA]</scope>
    <source>
        <strain evidence="2">cv. Williams 82</strain>
        <tissue evidence="1">Callus</tissue>
    </source>
</reference>
<dbReference type="AlphaFoldDB" id="K7LKK3"/>
<gene>
    <name evidence="1" type="ORF">GLYMA_10G207000</name>
</gene>
<organism evidence="2">
    <name type="scientific">Glycine max</name>
    <name type="common">Soybean</name>
    <name type="synonym">Glycine hispida</name>
    <dbReference type="NCBI Taxonomy" id="3847"/>
    <lineage>
        <taxon>Eukaryota</taxon>
        <taxon>Viridiplantae</taxon>
        <taxon>Streptophyta</taxon>
        <taxon>Embryophyta</taxon>
        <taxon>Tracheophyta</taxon>
        <taxon>Spermatophyta</taxon>
        <taxon>Magnoliopsida</taxon>
        <taxon>eudicotyledons</taxon>
        <taxon>Gunneridae</taxon>
        <taxon>Pentapetalae</taxon>
        <taxon>rosids</taxon>
        <taxon>fabids</taxon>
        <taxon>Fabales</taxon>
        <taxon>Fabaceae</taxon>
        <taxon>Papilionoideae</taxon>
        <taxon>50 kb inversion clade</taxon>
        <taxon>NPAAA clade</taxon>
        <taxon>indigoferoid/millettioid clade</taxon>
        <taxon>Phaseoleae</taxon>
        <taxon>Glycine</taxon>
        <taxon>Glycine subgen. Soja</taxon>
    </lineage>
</organism>
<reference evidence="2" key="2">
    <citation type="submission" date="2018-02" db="UniProtKB">
        <authorList>
            <consortium name="EnsemblPlants"/>
        </authorList>
    </citation>
    <scope>IDENTIFICATION</scope>
    <source>
        <strain evidence="2">Williams 82</strain>
    </source>
</reference>
<sequence length="49" mass="5524">MCLQLSACIVIFKVRFIKLTSQINYSLSPSSGGIDLFLYLIEVFIIVII</sequence>
<reference evidence="1" key="3">
    <citation type="submission" date="2018-07" db="EMBL/GenBank/DDBJ databases">
        <title>WGS assembly of Glycine max.</title>
        <authorList>
            <person name="Schmutz J."/>
            <person name="Cannon S."/>
            <person name="Schlueter J."/>
            <person name="Ma J."/>
            <person name="Mitros T."/>
            <person name="Nelson W."/>
            <person name="Hyten D."/>
            <person name="Song Q."/>
            <person name="Thelen J."/>
            <person name="Cheng J."/>
            <person name="Xu D."/>
            <person name="Hellsten U."/>
            <person name="May G."/>
            <person name="Yu Y."/>
            <person name="Sakurai T."/>
            <person name="Umezawa T."/>
            <person name="Bhattacharyya M."/>
            <person name="Sandhu D."/>
            <person name="Valliyodan B."/>
            <person name="Lindquist E."/>
            <person name="Peto M."/>
            <person name="Grant D."/>
            <person name="Shu S."/>
            <person name="Goodstein D."/>
            <person name="Barry K."/>
            <person name="Futrell-Griggs M."/>
            <person name="Abernathy B."/>
            <person name="Du J."/>
            <person name="Tian Z."/>
            <person name="Zhu L."/>
            <person name="Gill N."/>
            <person name="Joshi T."/>
            <person name="Libault M."/>
            <person name="Sethuraman A."/>
            <person name="Zhang X."/>
            <person name="Shinozaki K."/>
            <person name="Nguyen H."/>
            <person name="Wing R."/>
            <person name="Cregan P."/>
            <person name="Specht J."/>
            <person name="Grimwood J."/>
            <person name="Rokhsar D."/>
            <person name="Stacey G."/>
            <person name="Shoemaker R."/>
            <person name="Jackson S."/>
        </authorList>
    </citation>
    <scope>NUCLEOTIDE SEQUENCE</scope>
    <source>
        <tissue evidence="1">Callus</tissue>
    </source>
</reference>
<evidence type="ECO:0000313" key="2">
    <source>
        <dbReference type="EnsemblPlants" id="KRH34797"/>
    </source>
</evidence>
<dbReference type="Proteomes" id="UP000008827">
    <property type="component" value="Chromosome 10"/>
</dbReference>
<dbReference type="InParanoid" id="K7LKK3"/>
<protein>
    <submittedName>
        <fullName evidence="1 2">Uncharacterized protein</fullName>
    </submittedName>
</protein>